<comment type="similarity">
    <text evidence="2">Belongs to the oxygen-dependent FAD-linked oxidoreductase family.</text>
</comment>
<comment type="cofactor">
    <cofactor evidence="1">
        <name>FAD</name>
        <dbReference type="ChEBI" id="CHEBI:57692"/>
    </cofactor>
</comment>
<evidence type="ECO:0000256" key="5">
    <source>
        <dbReference type="ARBA" id="ARBA00023002"/>
    </source>
</evidence>
<dbReference type="Gene3D" id="3.40.462.20">
    <property type="match status" value="1"/>
</dbReference>
<dbReference type="InterPro" id="IPR036318">
    <property type="entry name" value="FAD-bd_PCMH-like_sf"/>
</dbReference>
<dbReference type="InterPro" id="IPR006093">
    <property type="entry name" value="Oxy_OxRdtase_FAD_BS"/>
</dbReference>
<dbReference type="InterPro" id="IPR012951">
    <property type="entry name" value="BBE"/>
</dbReference>
<dbReference type="InterPro" id="IPR016169">
    <property type="entry name" value="FAD-bd_PCMH_sub2"/>
</dbReference>
<dbReference type="PANTHER" id="PTHR42973">
    <property type="entry name" value="BINDING OXIDOREDUCTASE, PUTATIVE (AFU_ORTHOLOGUE AFUA_1G17690)-RELATED"/>
    <property type="match status" value="1"/>
</dbReference>
<keyword evidence="4" id="KW-0274">FAD</keyword>
<evidence type="ECO:0000256" key="2">
    <source>
        <dbReference type="ARBA" id="ARBA00005466"/>
    </source>
</evidence>
<dbReference type="PROSITE" id="PS51387">
    <property type="entry name" value="FAD_PCMH"/>
    <property type="match status" value="1"/>
</dbReference>
<evidence type="ECO:0000313" key="7">
    <source>
        <dbReference type="EMBL" id="CAH3148432.1"/>
    </source>
</evidence>
<evidence type="ECO:0000256" key="3">
    <source>
        <dbReference type="ARBA" id="ARBA00022630"/>
    </source>
</evidence>
<dbReference type="Pfam" id="PF08031">
    <property type="entry name" value="BBE"/>
    <property type="match status" value="1"/>
</dbReference>
<dbReference type="InterPro" id="IPR016166">
    <property type="entry name" value="FAD-bd_PCMH"/>
</dbReference>
<dbReference type="Pfam" id="PF01565">
    <property type="entry name" value="FAD_binding_4"/>
    <property type="match status" value="1"/>
</dbReference>
<organism evidence="7 8">
    <name type="scientific">Porites lobata</name>
    <dbReference type="NCBI Taxonomy" id="104759"/>
    <lineage>
        <taxon>Eukaryota</taxon>
        <taxon>Metazoa</taxon>
        <taxon>Cnidaria</taxon>
        <taxon>Anthozoa</taxon>
        <taxon>Hexacorallia</taxon>
        <taxon>Scleractinia</taxon>
        <taxon>Fungiina</taxon>
        <taxon>Poritidae</taxon>
        <taxon>Porites</taxon>
    </lineage>
</organism>
<feature type="domain" description="FAD-binding PCMH-type" evidence="6">
    <location>
        <begin position="44"/>
        <end position="215"/>
    </location>
</feature>
<evidence type="ECO:0000259" key="6">
    <source>
        <dbReference type="PROSITE" id="PS51387"/>
    </source>
</evidence>
<dbReference type="InterPro" id="IPR016167">
    <property type="entry name" value="FAD-bd_PCMH_sub1"/>
</dbReference>
<reference evidence="7 8" key="1">
    <citation type="submission" date="2022-05" db="EMBL/GenBank/DDBJ databases">
        <authorList>
            <consortium name="Genoscope - CEA"/>
            <person name="William W."/>
        </authorList>
    </citation>
    <scope>NUCLEOTIDE SEQUENCE [LARGE SCALE GENOMIC DNA]</scope>
</reference>
<protein>
    <recommendedName>
        <fullName evidence="6">FAD-binding PCMH-type domain-containing protein</fullName>
    </recommendedName>
</protein>
<dbReference type="InterPro" id="IPR006094">
    <property type="entry name" value="Oxid_FAD_bind_N"/>
</dbReference>
<dbReference type="EMBL" id="CALNXK010000083">
    <property type="protein sequence ID" value="CAH3148432.1"/>
    <property type="molecule type" value="Genomic_DNA"/>
</dbReference>
<accession>A0ABN8PPX9</accession>
<comment type="caution">
    <text evidence="7">The sequence shown here is derived from an EMBL/GenBank/DDBJ whole genome shotgun (WGS) entry which is preliminary data.</text>
</comment>
<dbReference type="Gene3D" id="3.30.465.10">
    <property type="match status" value="1"/>
</dbReference>
<proteinExistence type="inferred from homology"/>
<keyword evidence="3" id="KW-0285">Flavoprotein</keyword>
<gene>
    <name evidence="7" type="ORF">PLOB_00046606</name>
</gene>
<dbReference type="Proteomes" id="UP001159405">
    <property type="component" value="Unassembled WGS sequence"/>
</dbReference>
<keyword evidence="5" id="KW-0560">Oxidoreductase</keyword>
<keyword evidence="8" id="KW-1185">Reference proteome</keyword>
<dbReference type="PROSITE" id="PS00862">
    <property type="entry name" value="OX2_COVAL_FAD"/>
    <property type="match status" value="1"/>
</dbReference>
<evidence type="ECO:0000256" key="4">
    <source>
        <dbReference type="ARBA" id="ARBA00022827"/>
    </source>
</evidence>
<dbReference type="InterPro" id="IPR050416">
    <property type="entry name" value="FAD-linked_Oxidoreductase"/>
</dbReference>
<evidence type="ECO:0000313" key="8">
    <source>
        <dbReference type="Proteomes" id="UP001159405"/>
    </source>
</evidence>
<evidence type="ECO:0000256" key="1">
    <source>
        <dbReference type="ARBA" id="ARBA00001974"/>
    </source>
</evidence>
<dbReference type="PANTHER" id="PTHR42973:SF39">
    <property type="entry name" value="FAD-BINDING PCMH-TYPE DOMAIN-CONTAINING PROTEIN"/>
    <property type="match status" value="1"/>
</dbReference>
<sequence length="477" mass="53058">MNFPKKNADHEIKALCKESPNLLVALEGQDEYKKSMGRLFCENDSNKPKAFFRPKTTDDVCRVLRYASANQLQVSVLGGGHDPKGLAIIHDALVLDMSAMNHIDIDPQTATAWVEAGVNVKDLDDVTCPQGLAAVNGSCTTVGVVGFTLGGGFGFLSRTKGLAVDNCLQMEIVTATGQRIVASSQGHRHLFWVLRGAGQVGYGVVTKLQVKLHTLQEQYVGGRFWYVPMSSTKLKELLHVMSEFCRSAEDEITFNIYLITQVPGVAVDYFYDGHPSEAEGKLLPFLRSITERFGPPGESSTAVNGPWEEQTTSYVEYQQRFGEEPVKTYKMWKSAFLGELTPEVIHIIISQLEEAPVSSNPHTIGLELLGGEINRKSPDSCAYVHRDALYLFSAQAVWTPEDEAKGNAHACRQWAEETARSLLPHSLGSYQNYADCGENTRAQRLENYFGKANIQRLKELKEEYDPLGIFTREHFRL</sequence>
<dbReference type="SUPFAM" id="SSF56176">
    <property type="entry name" value="FAD-binding/transporter-associated domain-like"/>
    <property type="match status" value="1"/>
</dbReference>
<dbReference type="Gene3D" id="3.30.43.10">
    <property type="entry name" value="Uridine Diphospho-n-acetylenolpyruvylglucosamine Reductase, domain 2"/>
    <property type="match status" value="1"/>
</dbReference>
<name>A0ABN8PPX9_9CNID</name>